<organism evidence="5 6">
    <name type="scientific">Flavobacterium noncentrifugens</name>
    <dbReference type="NCBI Taxonomy" id="1128970"/>
    <lineage>
        <taxon>Bacteria</taxon>
        <taxon>Pseudomonadati</taxon>
        <taxon>Bacteroidota</taxon>
        <taxon>Flavobacteriia</taxon>
        <taxon>Flavobacteriales</taxon>
        <taxon>Flavobacteriaceae</taxon>
        <taxon>Flavobacterium</taxon>
    </lineage>
</organism>
<feature type="region of interest" description="Disordered" evidence="2">
    <location>
        <begin position="331"/>
        <end position="357"/>
    </location>
</feature>
<evidence type="ECO:0000256" key="3">
    <source>
        <dbReference type="SAM" id="SignalP"/>
    </source>
</evidence>
<feature type="domain" description="Secretion system C-terminal sorting" evidence="4">
    <location>
        <begin position="445"/>
        <end position="513"/>
    </location>
</feature>
<dbReference type="OrthoDB" id="9765926at2"/>
<sequence length="515" mass="56121">MENNYLSKIISFCPKAILLGLLAFSPKGIAQSYTVTPIPFQVYTADTQVQGTADDLYSPVITLPFNFTFYGNSYSQIVISTNGYIDFRIGMTGLMSEWDLNGLTIPSANFATKNSILGAYHDMYNSSQDPNVGSITMGTFGFAPYRRFIVMFDNNSHYSCQAVKSSFQMILYETTNIIDVQLIDKPICAGWEQGAAVTGIINSTGTEAVTPPGRNTGAWTAFHEGWRFQDLESSTAYNYTKCDANTDGFEIFNLNVAQNDLWPANPSGIHFYSSETDAVSETNALSLNYTNTTANEQTIYTNIGGLVKQIILRTVDCANDFDADTVASADEDLNHDGNLANDDTDGDGIPNFTDNDDDGDLVLTNVEYVFPKSGNAVLDTDSDGIPDYLDADDDGDGVLTINEDYNGNHNPIDDDTDNNGTPDYLQLGVALGTNGFNIAKNSIAIFPNPASDVLNIENKSSEAITNVSVYSINGVLVKEAKNAMDKISVSDLQTGVYFVKIQAGNQTLNYKFIKK</sequence>
<dbReference type="EMBL" id="FNEZ01000002">
    <property type="protein sequence ID" value="SDJ63454.1"/>
    <property type="molecule type" value="Genomic_DNA"/>
</dbReference>
<feature type="signal peptide" evidence="3">
    <location>
        <begin position="1"/>
        <end position="30"/>
    </location>
</feature>
<evidence type="ECO:0000313" key="5">
    <source>
        <dbReference type="EMBL" id="SDJ63454.1"/>
    </source>
</evidence>
<dbReference type="Gene3D" id="4.10.1080.10">
    <property type="entry name" value="TSP type-3 repeat"/>
    <property type="match status" value="1"/>
</dbReference>
<accession>A0A1G8VC20</accession>
<keyword evidence="1 3" id="KW-0732">Signal</keyword>
<name>A0A1G8VC20_9FLAO</name>
<dbReference type="AlphaFoldDB" id="A0A1G8VC20"/>
<dbReference type="STRING" id="1128970.SAMN04487935_1275"/>
<dbReference type="Pfam" id="PF18962">
    <property type="entry name" value="Por_Secre_tail"/>
    <property type="match status" value="1"/>
</dbReference>
<dbReference type="InterPro" id="IPR026444">
    <property type="entry name" value="Secre_tail"/>
</dbReference>
<dbReference type="InterPro" id="IPR028974">
    <property type="entry name" value="TSP_type-3_rpt"/>
</dbReference>
<dbReference type="GO" id="GO:0005509">
    <property type="term" value="F:calcium ion binding"/>
    <property type="evidence" value="ECO:0007669"/>
    <property type="project" value="InterPro"/>
</dbReference>
<dbReference type="RefSeq" id="WP_139171700.1">
    <property type="nucleotide sequence ID" value="NZ_BKAI01000003.1"/>
</dbReference>
<protein>
    <submittedName>
        <fullName evidence="5">Por secretion system C-terminal sorting domain-containing protein</fullName>
    </submittedName>
</protein>
<proteinExistence type="predicted"/>
<keyword evidence="6" id="KW-1185">Reference proteome</keyword>
<dbReference type="NCBIfam" id="TIGR04183">
    <property type="entry name" value="Por_Secre_tail"/>
    <property type="match status" value="1"/>
</dbReference>
<gene>
    <name evidence="5" type="ORF">SAMN04487935_1275</name>
</gene>
<evidence type="ECO:0000259" key="4">
    <source>
        <dbReference type="Pfam" id="PF18962"/>
    </source>
</evidence>
<reference evidence="5 6" key="1">
    <citation type="submission" date="2016-10" db="EMBL/GenBank/DDBJ databases">
        <authorList>
            <person name="de Groot N.N."/>
        </authorList>
    </citation>
    <scope>NUCLEOTIDE SEQUENCE [LARGE SCALE GENOMIC DNA]</scope>
    <source>
        <strain evidence="5 6">CGMCC 1.10076</strain>
    </source>
</reference>
<dbReference type="Proteomes" id="UP000199580">
    <property type="component" value="Unassembled WGS sequence"/>
</dbReference>
<feature type="chain" id="PRO_5011718702" evidence="3">
    <location>
        <begin position="31"/>
        <end position="515"/>
    </location>
</feature>
<dbReference type="SUPFAM" id="SSF103647">
    <property type="entry name" value="TSP type-3 repeat"/>
    <property type="match status" value="1"/>
</dbReference>
<evidence type="ECO:0000256" key="1">
    <source>
        <dbReference type="ARBA" id="ARBA00022729"/>
    </source>
</evidence>
<evidence type="ECO:0000313" key="6">
    <source>
        <dbReference type="Proteomes" id="UP000199580"/>
    </source>
</evidence>
<evidence type="ECO:0000256" key="2">
    <source>
        <dbReference type="SAM" id="MobiDB-lite"/>
    </source>
</evidence>